<name>A0ABW0W6W7_9BACL</name>
<dbReference type="Proteomes" id="UP001596047">
    <property type="component" value="Unassembled WGS sequence"/>
</dbReference>
<evidence type="ECO:0000259" key="1">
    <source>
        <dbReference type="Pfam" id="PF22124"/>
    </source>
</evidence>
<reference evidence="3" key="1">
    <citation type="journal article" date="2019" name="Int. J. Syst. Evol. Microbiol.">
        <title>The Global Catalogue of Microorganisms (GCM) 10K type strain sequencing project: providing services to taxonomists for standard genome sequencing and annotation.</title>
        <authorList>
            <consortium name="The Broad Institute Genomics Platform"/>
            <consortium name="The Broad Institute Genome Sequencing Center for Infectious Disease"/>
            <person name="Wu L."/>
            <person name="Ma J."/>
        </authorList>
    </citation>
    <scope>NUCLEOTIDE SEQUENCE [LARGE SCALE GENOMIC DNA]</scope>
    <source>
        <strain evidence="3">CGMCC 1.3240</strain>
    </source>
</reference>
<dbReference type="Gene3D" id="2.70.98.50">
    <property type="entry name" value="putative glycoside hydrolase family protein from bacillus halodurans"/>
    <property type="match status" value="1"/>
</dbReference>
<gene>
    <name evidence="2" type="ORF">ACFPYJ_31745</name>
</gene>
<evidence type="ECO:0000313" key="2">
    <source>
        <dbReference type="EMBL" id="MFC5653615.1"/>
    </source>
</evidence>
<accession>A0ABW0W6W7</accession>
<keyword evidence="3" id="KW-1185">Reference proteome</keyword>
<dbReference type="PANTHER" id="PTHR31084">
    <property type="entry name" value="ALPHA-L-FUCOSIDASE 2"/>
    <property type="match status" value="1"/>
</dbReference>
<proteinExistence type="predicted"/>
<dbReference type="Gene3D" id="1.50.10.10">
    <property type="match status" value="1"/>
</dbReference>
<dbReference type="RefSeq" id="WP_379192353.1">
    <property type="nucleotide sequence ID" value="NZ_JBHSOW010000130.1"/>
</dbReference>
<organism evidence="2 3">
    <name type="scientific">Paenibacillus solisilvae</name>
    <dbReference type="NCBI Taxonomy" id="2486751"/>
    <lineage>
        <taxon>Bacteria</taxon>
        <taxon>Bacillati</taxon>
        <taxon>Bacillota</taxon>
        <taxon>Bacilli</taxon>
        <taxon>Bacillales</taxon>
        <taxon>Paenibacillaceae</taxon>
        <taxon>Paenibacillus</taxon>
    </lineage>
</organism>
<dbReference type="PANTHER" id="PTHR31084:SF0">
    <property type="entry name" value="ALPHA-L-FUCOSIDASE 2"/>
    <property type="match status" value="1"/>
</dbReference>
<sequence>MTRVETALAIRDTGTSCVPNEWKGKELELVKAVPIKPAYEIPWTLETRYCHDGMPLSNGVFGALVWFQEQTVMLTINRADYWDHRGGTEWLENCTYEHLKSLLQSGDFEGARRLYPTMTMNGKEKRPTRLAMGRFDVKLKPGVTIEGASLRLDEGEAVICCRMDGQERLIRVSVAIEHPMLLLSADAELIEGMEAKPAYSFEKVKAYFDDFGISAPRAVQLPGRKGWVQELPEDPACAVLPALSERGIAIAAEYGDTAEHAVQAALERLNEAELLGYEGALHETKNRWRALWEQAADISLPDREIENMYYLGIYRMLGNSMPGKIAPTLQGPWAEEYRNPPWSCDYHFNINVQECLWPAYGANLLDSLKPLFTMIDGWKPILARNAKRFVGIDDGYMLGHSVDDRGRPVGGMWTGTIDQANTSWVAQMMWQYARYAGDTEYLVGEVYPFMRKALNVFYAMMDKEENEYALPVSVSPEYGGSSPDGLGRNSTFFLVNVHFLCEKLLELEGKYRLDSDFAAVVADVQAKLPPYTAGPRQYQEFGTKPGLELYLWEGQPLSDSHRHHSHLAGIYPFDTMDMSDPEQREMVSNSYKSWVDKGMGRWAGWSMPWASILHNRMGRADMALLSLRLLKDVYMMPSYATRHNANYGGFCQFTGGDTMQVEASIAAAAGVLEMYVQCVRGSIRVFTGLAARFKDASFSGIRAEGAFLLSGLKRDGKVRLVTVFSERDETLRIGNPFEGKARIHRGDSMMETSERLISLELRAGESVVFENADRT</sequence>
<comment type="caution">
    <text evidence="2">The sequence shown here is derived from an EMBL/GenBank/DDBJ whole genome shotgun (WGS) entry which is preliminary data.</text>
</comment>
<dbReference type="EMBL" id="JBHSOW010000130">
    <property type="protein sequence ID" value="MFC5653615.1"/>
    <property type="molecule type" value="Genomic_DNA"/>
</dbReference>
<dbReference type="SUPFAM" id="SSF48208">
    <property type="entry name" value="Six-hairpin glycosidases"/>
    <property type="match status" value="1"/>
</dbReference>
<dbReference type="InterPro" id="IPR012341">
    <property type="entry name" value="6hp_glycosidase-like_sf"/>
</dbReference>
<protein>
    <recommendedName>
        <fullName evidence="1">Glycosyl hydrolase family 95 catalytic domain-containing protein</fullName>
    </recommendedName>
</protein>
<dbReference type="InterPro" id="IPR008928">
    <property type="entry name" value="6-hairpin_glycosidase_sf"/>
</dbReference>
<dbReference type="InterPro" id="IPR054363">
    <property type="entry name" value="GH95_cat"/>
</dbReference>
<evidence type="ECO:0000313" key="3">
    <source>
        <dbReference type="Proteomes" id="UP001596047"/>
    </source>
</evidence>
<dbReference type="Pfam" id="PF22124">
    <property type="entry name" value="Glyco_hydro_95_cat"/>
    <property type="match status" value="1"/>
</dbReference>
<feature type="domain" description="Glycosyl hydrolase family 95 catalytic" evidence="1">
    <location>
        <begin position="282"/>
        <end position="674"/>
    </location>
</feature>